<organism evidence="12 13">
    <name type="scientific">Caballeronia sordidicola</name>
    <name type="common">Burkholderia sordidicola</name>
    <dbReference type="NCBI Taxonomy" id="196367"/>
    <lineage>
        <taxon>Bacteria</taxon>
        <taxon>Pseudomonadati</taxon>
        <taxon>Pseudomonadota</taxon>
        <taxon>Betaproteobacteria</taxon>
        <taxon>Burkholderiales</taxon>
        <taxon>Burkholderiaceae</taxon>
        <taxon>Caballeronia</taxon>
    </lineage>
</organism>
<name>A0A158GPD0_CABSO</name>
<dbReference type="EC" id="2.7.7.13" evidence="2"/>
<keyword evidence="5" id="KW-0547">Nucleotide-binding</keyword>
<protein>
    <recommendedName>
        <fullName evidence="2">mannose-1-phosphate guanylyltransferase</fullName>
        <ecNumber evidence="2">2.7.7.13</ecNumber>
    </recommendedName>
</protein>
<evidence type="ECO:0000256" key="6">
    <source>
        <dbReference type="ARBA" id="ARBA00023134"/>
    </source>
</evidence>
<evidence type="ECO:0000256" key="8">
    <source>
        <dbReference type="RuleBase" id="RU004190"/>
    </source>
</evidence>
<dbReference type="Pfam" id="PF22640">
    <property type="entry name" value="ManC_GMP_beta-helix"/>
    <property type="match status" value="1"/>
</dbReference>
<dbReference type="InterPro" id="IPR051161">
    <property type="entry name" value="Mannose-6P_isomerase_type2"/>
</dbReference>
<dbReference type="GO" id="GO:0004475">
    <property type="term" value="F:mannose-1-phosphate guanylyltransferase (GTP) activity"/>
    <property type="evidence" value="ECO:0007669"/>
    <property type="project" value="UniProtKB-EC"/>
</dbReference>
<dbReference type="GO" id="GO:0005525">
    <property type="term" value="F:GTP binding"/>
    <property type="evidence" value="ECO:0007669"/>
    <property type="project" value="UniProtKB-KW"/>
</dbReference>
<dbReference type="InterPro" id="IPR011051">
    <property type="entry name" value="RmlC_Cupin_sf"/>
</dbReference>
<evidence type="ECO:0000256" key="5">
    <source>
        <dbReference type="ARBA" id="ARBA00022741"/>
    </source>
</evidence>
<dbReference type="Gene3D" id="2.60.120.10">
    <property type="entry name" value="Jelly Rolls"/>
    <property type="match status" value="1"/>
</dbReference>
<dbReference type="SUPFAM" id="SSF53448">
    <property type="entry name" value="Nucleotide-diphospho-sugar transferases"/>
    <property type="match status" value="1"/>
</dbReference>
<evidence type="ECO:0000313" key="12">
    <source>
        <dbReference type="EMBL" id="SAL33469.1"/>
    </source>
</evidence>
<keyword evidence="3 12" id="KW-0808">Transferase</keyword>
<sequence length="526" mass="57002">MDVSNHPLASAAAESAVSVRVQPVILAGGSGTRLWPLSRQQFPKQLIELMGSESLLEATLRRLDGLDASGDGSVSVDTGMPFDTADELIVVCGSEHKLLTAQQIERNGRHARIVLEPCARNTAPALTLAAWAALAAVPGVDPVMVAMPADHAVADLEAFQRTIATAIEHAAGGALVTLGIVPDKIETGYGYIKAGAALERSSAHAMEARVLERFVEKPRREIAEQYLASGEYLWNSGIFVCRASVWLAAIEHFQPAIHAACIAAFERGLHQDGFTQLDVDAFEACPSDSIDFAVMERIAHEPGFPGVVVPLAAGWSDVGAWDAVWDMSSKDEDGNVARGRVLFEGSEDSFAHSDGRLVACVGVSGVVVVETADAVLVASKDRVQEVKAMVGRLKAAKGTEAHDHRKVQRPWGFYDSIEHGERFQVKRIVVQPGQRLSLQMHHHRAEHWIVVCGTALVTRGEETFLVTENQSTYIPLGTTHRLENPGKTPLEMIEVQSGTYLGEDDIVRFDDQYGRVADKKKRQTDA</sequence>
<dbReference type="SUPFAM" id="SSF51182">
    <property type="entry name" value="RmlC-like cupins"/>
    <property type="match status" value="1"/>
</dbReference>
<evidence type="ECO:0000256" key="4">
    <source>
        <dbReference type="ARBA" id="ARBA00022695"/>
    </source>
</evidence>
<dbReference type="InterPro" id="IPR049577">
    <property type="entry name" value="GMPP_N"/>
</dbReference>
<dbReference type="PANTHER" id="PTHR46390">
    <property type="entry name" value="MANNOSE-1-PHOSPHATE GUANYLYLTRANSFERASE"/>
    <property type="match status" value="1"/>
</dbReference>
<evidence type="ECO:0000313" key="13">
    <source>
        <dbReference type="Proteomes" id="UP000054893"/>
    </source>
</evidence>
<dbReference type="EMBL" id="FCOC02000008">
    <property type="protein sequence ID" value="SAL33469.1"/>
    <property type="molecule type" value="Genomic_DNA"/>
</dbReference>
<dbReference type="Pfam" id="PF01050">
    <property type="entry name" value="MannoseP_isomer"/>
    <property type="match status" value="1"/>
</dbReference>
<evidence type="ECO:0000256" key="7">
    <source>
        <dbReference type="ARBA" id="ARBA00047343"/>
    </source>
</evidence>
<comment type="similarity">
    <text evidence="1 8">Belongs to the mannose-6-phosphate isomerase type 2 family.</text>
</comment>
<dbReference type="InterPro" id="IPR005835">
    <property type="entry name" value="NTP_transferase_dom"/>
</dbReference>
<evidence type="ECO:0000256" key="2">
    <source>
        <dbReference type="ARBA" id="ARBA00012387"/>
    </source>
</evidence>
<dbReference type="AlphaFoldDB" id="A0A158GPD0"/>
<evidence type="ECO:0000259" key="9">
    <source>
        <dbReference type="Pfam" id="PF00483"/>
    </source>
</evidence>
<evidence type="ECO:0000256" key="1">
    <source>
        <dbReference type="ARBA" id="ARBA00006115"/>
    </source>
</evidence>
<dbReference type="CDD" id="cd02213">
    <property type="entry name" value="cupin_PMI_typeII_C"/>
    <property type="match status" value="1"/>
</dbReference>
<keyword evidence="6" id="KW-0342">GTP-binding</keyword>
<evidence type="ECO:0000256" key="3">
    <source>
        <dbReference type="ARBA" id="ARBA00022679"/>
    </source>
</evidence>
<accession>A0A158GPD0</accession>
<evidence type="ECO:0000259" key="11">
    <source>
        <dbReference type="Pfam" id="PF22640"/>
    </source>
</evidence>
<dbReference type="InterPro" id="IPR006375">
    <property type="entry name" value="Man1P_GuaTrfase/Man6P_Isoase"/>
</dbReference>
<feature type="domain" description="MannoseP isomerase/GMP-like beta-helix" evidence="11">
    <location>
        <begin position="346"/>
        <end position="393"/>
    </location>
</feature>
<reference evidence="12 13" key="1">
    <citation type="submission" date="2016-01" db="EMBL/GenBank/DDBJ databases">
        <authorList>
            <person name="Oliw E.H."/>
        </authorList>
    </citation>
    <scope>NUCLEOTIDE SEQUENCE [LARGE SCALE GENOMIC DNA]</scope>
    <source>
        <strain evidence="12">LMG 22029</strain>
    </source>
</reference>
<comment type="catalytic activity">
    <reaction evidence="7">
        <text>alpha-D-mannose 1-phosphate + GTP + H(+) = GDP-alpha-D-mannose + diphosphate</text>
        <dbReference type="Rhea" id="RHEA:15229"/>
        <dbReference type="ChEBI" id="CHEBI:15378"/>
        <dbReference type="ChEBI" id="CHEBI:33019"/>
        <dbReference type="ChEBI" id="CHEBI:37565"/>
        <dbReference type="ChEBI" id="CHEBI:57527"/>
        <dbReference type="ChEBI" id="CHEBI:58409"/>
        <dbReference type="EC" id="2.7.7.13"/>
    </reaction>
</comment>
<dbReference type="CDD" id="cd02509">
    <property type="entry name" value="GDP-M1P_Guanylyltransferase"/>
    <property type="match status" value="1"/>
</dbReference>
<dbReference type="NCBIfam" id="TIGR01479">
    <property type="entry name" value="GMP_PMI"/>
    <property type="match status" value="1"/>
</dbReference>
<evidence type="ECO:0000259" key="10">
    <source>
        <dbReference type="Pfam" id="PF01050"/>
    </source>
</evidence>
<keyword evidence="12" id="KW-0413">Isomerase</keyword>
<dbReference type="InterPro" id="IPR014710">
    <property type="entry name" value="RmlC-like_jellyroll"/>
</dbReference>
<keyword evidence="4 12" id="KW-0548">Nucleotidyltransferase</keyword>
<dbReference type="FunFam" id="3.90.550.10:FF:000046">
    <property type="entry name" value="Mannose-1-phosphate guanylyltransferase (GDP)"/>
    <property type="match status" value="1"/>
</dbReference>
<dbReference type="Proteomes" id="UP000054893">
    <property type="component" value="Unassembled WGS sequence"/>
</dbReference>
<gene>
    <name evidence="12" type="ORF">AWB64_03194</name>
</gene>
<dbReference type="Gene3D" id="3.90.550.10">
    <property type="entry name" value="Spore Coat Polysaccharide Biosynthesis Protein SpsA, Chain A"/>
    <property type="match status" value="1"/>
</dbReference>
<dbReference type="GO" id="GO:0009298">
    <property type="term" value="P:GDP-mannose biosynthetic process"/>
    <property type="evidence" value="ECO:0007669"/>
    <property type="project" value="TreeGrafter"/>
</dbReference>
<dbReference type="InterPro" id="IPR001538">
    <property type="entry name" value="Man6P_isomerase-2_C"/>
</dbReference>
<dbReference type="PANTHER" id="PTHR46390:SF1">
    <property type="entry name" value="MANNOSE-1-PHOSPHATE GUANYLYLTRANSFERASE"/>
    <property type="match status" value="1"/>
</dbReference>
<dbReference type="InterPro" id="IPR054566">
    <property type="entry name" value="ManC/GMP-like_b-helix"/>
</dbReference>
<dbReference type="GO" id="GO:0016853">
    <property type="term" value="F:isomerase activity"/>
    <property type="evidence" value="ECO:0007669"/>
    <property type="project" value="UniProtKB-KW"/>
</dbReference>
<feature type="domain" description="Mannose-6-phosphate isomerase type II C-terminal" evidence="10">
    <location>
        <begin position="399"/>
        <end position="511"/>
    </location>
</feature>
<dbReference type="GO" id="GO:0000271">
    <property type="term" value="P:polysaccharide biosynthetic process"/>
    <property type="evidence" value="ECO:0007669"/>
    <property type="project" value="InterPro"/>
</dbReference>
<dbReference type="FunFam" id="2.60.120.10:FF:000032">
    <property type="entry name" value="Mannose-1-phosphate guanylyltransferase/mannose-6-phosphate isomerase"/>
    <property type="match status" value="1"/>
</dbReference>
<proteinExistence type="inferred from homology"/>
<feature type="domain" description="Nucleotidyl transferase" evidence="9">
    <location>
        <begin position="85"/>
        <end position="333"/>
    </location>
</feature>
<dbReference type="InterPro" id="IPR029044">
    <property type="entry name" value="Nucleotide-diphossugar_trans"/>
</dbReference>
<dbReference type="Pfam" id="PF00483">
    <property type="entry name" value="NTP_transferase"/>
    <property type="match status" value="2"/>
</dbReference>
<feature type="domain" description="Nucleotidyl transferase" evidence="9">
    <location>
        <begin position="23"/>
        <end position="63"/>
    </location>
</feature>